<comment type="similarity">
    <text evidence="1 11">Belongs to the phenylalanyl-tRNA synthetase beta subunit family. Type 1 subfamily.</text>
</comment>
<dbReference type="InterPro" id="IPR005121">
    <property type="entry name" value="Fdx_antiC-bd"/>
</dbReference>
<keyword evidence="8 11" id="KW-0648">Protein biosynthesis</keyword>
<dbReference type="InterPro" id="IPR005146">
    <property type="entry name" value="B3/B4_tRNA-bd"/>
</dbReference>
<dbReference type="RefSeq" id="YP_009029269.1">
    <property type="nucleotide sequence ID" value="NC_024083.1"/>
</dbReference>
<dbReference type="EC" id="6.1.1.20" evidence="11"/>
<dbReference type="GO" id="GO:0004826">
    <property type="term" value="F:phenylalanine-tRNA ligase activity"/>
    <property type="evidence" value="ECO:0007669"/>
    <property type="project" value="UniProtKB-UniRule"/>
</dbReference>
<keyword evidence="14" id="KW-0150">Chloroplast</keyword>
<dbReference type="Gene3D" id="3.30.56.10">
    <property type="match status" value="2"/>
</dbReference>
<dbReference type="SUPFAM" id="SSF55681">
    <property type="entry name" value="Class II aaRS and biotin synthetases"/>
    <property type="match status" value="1"/>
</dbReference>
<evidence type="ECO:0000256" key="7">
    <source>
        <dbReference type="ARBA" id="ARBA00022842"/>
    </source>
</evidence>
<dbReference type="Gene3D" id="3.30.70.380">
    <property type="entry name" value="Ferrodoxin-fold anticodon-binding domain"/>
    <property type="match status" value="1"/>
</dbReference>
<comment type="subcellular location">
    <subcellularLocation>
        <location evidence="11">Plastid</location>
        <location evidence="11">Chloroplast</location>
    </subcellularLocation>
</comment>
<dbReference type="InterPro" id="IPR005147">
    <property type="entry name" value="tRNA_synthase_B5-dom"/>
</dbReference>
<dbReference type="CDD" id="cd00769">
    <property type="entry name" value="PheRS_beta_core"/>
    <property type="match status" value="1"/>
</dbReference>
<evidence type="ECO:0000256" key="2">
    <source>
        <dbReference type="ARBA" id="ARBA00011209"/>
    </source>
</evidence>
<keyword evidence="9 11" id="KW-0030">Aminoacyl-tRNA synthetase</keyword>
<dbReference type="InterPro" id="IPR020825">
    <property type="entry name" value="Phe-tRNA_synthase-like_B3/B4"/>
</dbReference>
<evidence type="ECO:0000256" key="10">
    <source>
        <dbReference type="ARBA" id="ARBA00049255"/>
    </source>
</evidence>
<keyword evidence="3 11" id="KW-0436">Ligase</keyword>
<dbReference type="GeneID" id="19740299"/>
<dbReference type="GO" id="GO:0000287">
    <property type="term" value="F:magnesium ion binding"/>
    <property type="evidence" value="ECO:0007669"/>
    <property type="project" value="UniProtKB-UniRule"/>
</dbReference>
<evidence type="ECO:0000256" key="3">
    <source>
        <dbReference type="ARBA" id="ARBA00022598"/>
    </source>
</evidence>
<geneLocation type="chloroplast" evidence="14"/>
<dbReference type="InterPro" id="IPR004532">
    <property type="entry name" value="Phe-tRNA-ligase_IIc_bsu_bact"/>
</dbReference>
<dbReference type="PROSITE" id="PS51483">
    <property type="entry name" value="B5"/>
    <property type="match status" value="1"/>
</dbReference>
<sequence length="706" mass="81187">MQVPISWINELVQLENIELESLIEKLTLGGFEVEEIFHLEINNQKQIALEVSSTANRSDSLSIQGLSKEISALVNRPIKIADYLLKPTNWKKYIDLKTQPITTDSNCSTLLAIKIENFSKIAIPKWVTQKLLSSGIVPLNNLLDFQNYVLLETGYPFCFYDFDKICSKLQTSNFTLSISAAKRKQKILANNNLTYELDDSILTVNANELPIGIGGLIEAQEFAYSNLTNSLLIEGSIFNAAKIRQQSRKLGLRTDRSARYEKSLKNTYLIESIYRLISLLRIANPNLICKLHTSNQIVEPLSEAILLKYENINEILGPIYESNESKIQYISYQLITDYLTRLNFEFKKNETNLSWEVKIPHCRTSDITREIDLIEEIGRLHGFNNFLTSLPKIKTIGNEDVNYKTRKKITNCLLNLGFNELIHYSLVNEKTFLKNEIQLINPLVSDYSNLRVSLLPNLIKTVQENLKQKNVYLEGFEYGHVFNTDKAKIFKEKEYVAGIFGGIKTKLAWSSTATELGWFEAKGKIEQLFNQLNILPSWKNFLSKNNETIFHPYRSAELYLEENVSLGVFGQIHPILANQLSLSSEIYLFEFDMQVIAHQLQNTKLVLYKEYSTYPKIIKDLSFIVKRDVPFKEIQETLYANGTNFLSEVNLLDEYRGQPIPDQQTSLCLQLIFQSSKKTLENKEIENIINKLQLILITKFNAIIRI</sequence>
<dbReference type="Pfam" id="PF17759">
    <property type="entry name" value="tRNA_synthFbeta"/>
    <property type="match status" value="1"/>
</dbReference>
<dbReference type="GO" id="GO:0009328">
    <property type="term" value="C:phenylalanine-tRNA ligase complex"/>
    <property type="evidence" value="ECO:0007669"/>
    <property type="project" value="TreeGrafter"/>
</dbReference>
<gene>
    <name evidence="14" type="primary">syfB</name>
    <name evidence="11" type="synonym">pheT</name>
</gene>
<evidence type="ECO:0000256" key="8">
    <source>
        <dbReference type="ARBA" id="ARBA00022917"/>
    </source>
</evidence>
<feature type="domain" description="FDX-ACB" evidence="12">
    <location>
        <begin position="612"/>
        <end position="705"/>
    </location>
</feature>
<protein>
    <recommendedName>
        <fullName evidence="11">Phenylalanine--tRNA ligase beta subunit, chloroplastic</fullName>
        <ecNumber evidence="11">6.1.1.20</ecNumber>
    </recommendedName>
    <alternativeName>
        <fullName evidence="11">Phenylalanyl-tRNA synthetase beta subunit</fullName>
        <shortName evidence="11">PheRS</shortName>
    </alternativeName>
</protein>
<feature type="binding site" evidence="11">
    <location>
        <position position="366"/>
    </location>
    <ligand>
        <name>Mg(2+)</name>
        <dbReference type="ChEBI" id="CHEBI:18420"/>
        <note>shared with alpha subunit</note>
    </ligand>
</feature>
<dbReference type="SUPFAM" id="SSF46955">
    <property type="entry name" value="Putative DNA-binding domain"/>
    <property type="match status" value="2"/>
</dbReference>
<evidence type="ECO:0000259" key="13">
    <source>
        <dbReference type="PROSITE" id="PS51483"/>
    </source>
</evidence>
<feature type="binding site" evidence="11">
    <location>
        <position position="372"/>
    </location>
    <ligand>
        <name>Mg(2+)</name>
        <dbReference type="ChEBI" id="CHEBI:18420"/>
        <note>shared with alpha subunit</note>
    </ligand>
</feature>
<evidence type="ECO:0000313" key="14">
    <source>
        <dbReference type="EMBL" id="AGH28800.1"/>
    </source>
</evidence>
<dbReference type="AlphaFoldDB" id="A0A023HAQ7"/>
<dbReference type="NCBIfam" id="TIGR00472">
    <property type="entry name" value="pheT_bact"/>
    <property type="match status" value="1"/>
</dbReference>
<organism evidence="14">
    <name type="scientific">Didymosphenia geminata</name>
    <name type="common">rock snot</name>
    <dbReference type="NCBI Taxonomy" id="1115533"/>
    <lineage>
        <taxon>Eukaryota</taxon>
        <taxon>Sar</taxon>
        <taxon>Stramenopiles</taxon>
        <taxon>Ochrophyta</taxon>
        <taxon>Bacillariophyta</taxon>
        <taxon>Bacillariophyceae</taxon>
        <taxon>Bacillariophycidae</taxon>
        <taxon>Cymbellales</taxon>
        <taxon>Gomphonemataceae</taxon>
        <taxon>Didymosphenia</taxon>
    </lineage>
</organism>
<dbReference type="InterPro" id="IPR041616">
    <property type="entry name" value="PheRS_beta_core"/>
</dbReference>
<dbReference type="GO" id="GO:0005524">
    <property type="term" value="F:ATP binding"/>
    <property type="evidence" value="ECO:0007669"/>
    <property type="project" value="UniProtKB-UniRule"/>
</dbReference>
<comment type="cofactor">
    <cofactor evidence="11">
        <name>Mg(2+)</name>
        <dbReference type="ChEBI" id="CHEBI:18420"/>
    </cofactor>
    <text evidence="11">Binds 2 magnesium ions per tetramer.</text>
</comment>
<keyword evidence="6 11" id="KW-0067">ATP-binding</keyword>
<keyword evidence="4 11" id="KW-0479">Metal-binding</keyword>
<dbReference type="SMART" id="SM00896">
    <property type="entry name" value="FDX-ACB"/>
    <property type="match status" value="1"/>
</dbReference>
<dbReference type="Pfam" id="PF03147">
    <property type="entry name" value="FDX-ACB"/>
    <property type="match status" value="1"/>
</dbReference>
<accession>A0A023HAQ7</accession>
<dbReference type="SUPFAM" id="SSF56037">
    <property type="entry name" value="PheT/TilS domain"/>
    <property type="match status" value="1"/>
</dbReference>
<dbReference type="Pfam" id="PF03483">
    <property type="entry name" value="B3_4"/>
    <property type="match status" value="1"/>
</dbReference>
<name>A0A023HAQ7_9STRA</name>
<dbReference type="InterPro" id="IPR036690">
    <property type="entry name" value="Fdx_antiC-bd_sf"/>
</dbReference>
<evidence type="ECO:0000256" key="9">
    <source>
        <dbReference type="ARBA" id="ARBA00023146"/>
    </source>
</evidence>
<dbReference type="PANTHER" id="PTHR10947:SF0">
    <property type="entry name" value="PHENYLALANINE--TRNA LIGASE BETA SUBUNIT"/>
    <property type="match status" value="1"/>
</dbReference>
<dbReference type="GO" id="GO:0003723">
    <property type="term" value="F:RNA binding"/>
    <property type="evidence" value="ECO:0007669"/>
    <property type="project" value="InterPro"/>
</dbReference>
<dbReference type="Pfam" id="PF03484">
    <property type="entry name" value="B5"/>
    <property type="match status" value="1"/>
</dbReference>
<evidence type="ECO:0000256" key="6">
    <source>
        <dbReference type="ARBA" id="ARBA00022840"/>
    </source>
</evidence>
<feature type="domain" description="B5" evidence="13">
    <location>
        <begin position="300"/>
        <end position="388"/>
    </location>
</feature>
<evidence type="ECO:0000256" key="1">
    <source>
        <dbReference type="ARBA" id="ARBA00008653"/>
    </source>
</evidence>
<comment type="subunit">
    <text evidence="2 11">Tetramer of two alpha and two beta subunits.</text>
</comment>
<evidence type="ECO:0000256" key="11">
    <source>
        <dbReference type="HAMAP-Rule" id="MF_00283"/>
    </source>
</evidence>
<dbReference type="HAMAP" id="MF_00283">
    <property type="entry name" value="Phe_tRNA_synth_beta1"/>
    <property type="match status" value="1"/>
</dbReference>
<dbReference type="Gene3D" id="3.30.930.10">
    <property type="entry name" value="Bira Bifunctional Protein, Domain 2"/>
    <property type="match status" value="1"/>
</dbReference>
<keyword evidence="5 11" id="KW-0547">Nucleotide-binding</keyword>
<dbReference type="SMART" id="SM00874">
    <property type="entry name" value="B5"/>
    <property type="match status" value="1"/>
</dbReference>
<dbReference type="InterPro" id="IPR045060">
    <property type="entry name" value="Phe-tRNA-ligase_IIc_bsu"/>
</dbReference>
<dbReference type="PROSITE" id="PS51447">
    <property type="entry name" value="FDX_ACB"/>
    <property type="match status" value="1"/>
</dbReference>
<reference evidence="14" key="1">
    <citation type="journal article" date="2014" name="Genome Biol. Evol.">
        <title>Serial gene losses and foreign DNA underlie size and sequence variation in the plastid genomes of diatoms.</title>
        <authorList>
            <person name="Ruck E.C."/>
            <person name="Nakov T."/>
            <person name="Jansen R.K."/>
            <person name="Theriot E.C."/>
            <person name="Alverson A.J."/>
        </authorList>
    </citation>
    <scope>NUCLEOTIDE SEQUENCE</scope>
    <source>
        <strain evidence="14">BCC011</strain>
    </source>
</reference>
<keyword evidence="7 11" id="KW-0460">Magnesium</keyword>
<dbReference type="InterPro" id="IPR009061">
    <property type="entry name" value="DNA-bd_dom_put_sf"/>
</dbReference>
<feature type="binding site" evidence="11">
    <location>
        <position position="376"/>
    </location>
    <ligand>
        <name>Mg(2+)</name>
        <dbReference type="ChEBI" id="CHEBI:18420"/>
        <note>shared with alpha subunit</note>
    </ligand>
</feature>
<dbReference type="PANTHER" id="PTHR10947">
    <property type="entry name" value="PHENYLALANYL-TRNA SYNTHETASE BETA CHAIN AND LEUCINE-RICH REPEAT-CONTAINING PROTEIN 47"/>
    <property type="match status" value="1"/>
</dbReference>
<dbReference type="Gene3D" id="3.50.40.10">
    <property type="entry name" value="Phenylalanyl-trna Synthetase, Chain B, domain 3"/>
    <property type="match status" value="1"/>
</dbReference>
<feature type="binding site" evidence="11">
    <location>
        <position position="375"/>
    </location>
    <ligand>
        <name>Mg(2+)</name>
        <dbReference type="ChEBI" id="CHEBI:18420"/>
        <note>shared with alpha subunit</note>
    </ligand>
</feature>
<evidence type="ECO:0000259" key="12">
    <source>
        <dbReference type="PROSITE" id="PS51447"/>
    </source>
</evidence>
<dbReference type="InterPro" id="IPR045864">
    <property type="entry name" value="aa-tRNA-synth_II/BPL/LPL"/>
</dbReference>
<comment type="catalytic activity">
    <reaction evidence="10 11">
        <text>tRNA(Phe) + L-phenylalanine + ATP = L-phenylalanyl-tRNA(Phe) + AMP + diphosphate + H(+)</text>
        <dbReference type="Rhea" id="RHEA:19413"/>
        <dbReference type="Rhea" id="RHEA-COMP:9668"/>
        <dbReference type="Rhea" id="RHEA-COMP:9699"/>
        <dbReference type="ChEBI" id="CHEBI:15378"/>
        <dbReference type="ChEBI" id="CHEBI:30616"/>
        <dbReference type="ChEBI" id="CHEBI:33019"/>
        <dbReference type="ChEBI" id="CHEBI:58095"/>
        <dbReference type="ChEBI" id="CHEBI:78442"/>
        <dbReference type="ChEBI" id="CHEBI:78531"/>
        <dbReference type="ChEBI" id="CHEBI:456215"/>
        <dbReference type="EC" id="6.1.1.20"/>
    </reaction>
</comment>
<dbReference type="SUPFAM" id="SSF54991">
    <property type="entry name" value="Anticodon-binding domain of PheRS"/>
    <property type="match status" value="1"/>
</dbReference>
<dbReference type="GO" id="GO:0009507">
    <property type="term" value="C:chloroplast"/>
    <property type="evidence" value="ECO:0007669"/>
    <property type="project" value="UniProtKB-SubCell"/>
</dbReference>
<evidence type="ECO:0000256" key="5">
    <source>
        <dbReference type="ARBA" id="ARBA00022741"/>
    </source>
</evidence>
<evidence type="ECO:0000256" key="4">
    <source>
        <dbReference type="ARBA" id="ARBA00022723"/>
    </source>
</evidence>
<dbReference type="GO" id="GO:0006432">
    <property type="term" value="P:phenylalanyl-tRNA aminoacylation"/>
    <property type="evidence" value="ECO:0007669"/>
    <property type="project" value="UniProtKB-UniRule"/>
</dbReference>
<dbReference type="EMBL" id="KC509523">
    <property type="protein sequence ID" value="AGH28800.1"/>
    <property type="molecule type" value="Genomic_DNA"/>
</dbReference>
<dbReference type="SMART" id="SM00873">
    <property type="entry name" value="B3_4"/>
    <property type="match status" value="1"/>
</dbReference>
<proteinExistence type="inferred from homology"/>
<keyword evidence="14" id="KW-0934">Plastid</keyword>